<dbReference type="InterPro" id="IPR036236">
    <property type="entry name" value="Znf_C2H2_sf"/>
</dbReference>
<dbReference type="SUPFAM" id="SSF57716">
    <property type="entry name" value="Glucocorticoid receptor-like (DNA-binding domain)"/>
    <property type="match status" value="1"/>
</dbReference>
<dbReference type="PROSITE" id="PS00028">
    <property type="entry name" value="ZINC_FINGER_C2H2_1"/>
    <property type="match status" value="8"/>
</dbReference>
<evidence type="ECO:0000256" key="5">
    <source>
        <dbReference type="ARBA" id="ARBA00023125"/>
    </source>
</evidence>
<dbReference type="PROSITE" id="PS50157">
    <property type="entry name" value="ZINC_FINGER_C2H2_2"/>
    <property type="match status" value="8"/>
</dbReference>
<evidence type="ECO:0000313" key="11">
    <source>
        <dbReference type="Proteomes" id="UP001148838"/>
    </source>
</evidence>
<dbReference type="EMBL" id="JAJSOF020000036">
    <property type="protein sequence ID" value="KAJ4428803.1"/>
    <property type="molecule type" value="Genomic_DNA"/>
</dbReference>
<feature type="domain" description="THAP-type" evidence="9">
    <location>
        <begin position="1"/>
        <end position="95"/>
    </location>
</feature>
<feature type="domain" description="C2H2-type" evidence="8">
    <location>
        <begin position="363"/>
        <end position="390"/>
    </location>
</feature>
<dbReference type="InterPro" id="IPR050717">
    <property type="entry name" value="C2H2-ZF_Transcription_Reg"/>
</dbReference>
<keyword evidence="2" id="KW-0677">Repeat</keyword>
<evidence type="ECO:0000256" key="6">
    <source>
        <dbReference type="PROSITE-ProRule" id="PRU00042"/>
    </source>
</evidence>
<proteinExistence type="predicted"/>
<keyword evidence="4" id="KW-0862">Zinc</keyword>
<protein>
    <submittedName>
        <fullName evidence="10">Uncharacterized protein</fullName>
    </submittedName>
</protein>
<sequence>MPGMRCAVAVCNNSYLKTRSLKGDSAVSYFRIPKDEWLRKIWIEKCKRKDKWKPDTSYVCSDHFKMEDFERNLRAKLMGSKQNKFLKKGAIPSLNLLPLEIEKVHHVDRPSGHRQGFQPPCRNVDRGYCPKTCQFDNVYVETKSESRYDCGNKFTTDSQENMIQDVMLPVNKTEHKFDVDFKEEENKFALSQGELLKTKSENIFCKLEDEYCSSLSCDCCKQETCVEVKEEPIEEVTIEEHDLTLPDCVAFIEEDFVNKRIHKKSCSVLQSKNMDNFSQANGRNCEAYNNKSIRNNLITTQDKDRMCKYEACGEAFTDQEQLVKHRRTHKEEKRFKCEICDRRFALQVNLVKHHLTHTTEKLFPCEICAKAFHRRSSLVTHTLIHTGLKPFKCKICGKGFNRGYCLEYHTRTHMKEKPFKCDVCGQEFIYRKGLVIHARTHTGEAPYKCDFCGRLFRDKTVLLRHNRIHTGEKPFKCNACGKSFSKRENLVIHLRIHTGEKPYKCDICGKTFNQRGSRYAHIKIHYKQK</sequence>
<evidence type="ECO:0000256" key="2">
    <source>
        <dbReference type="ARBA" id="ARBA00022737"/>
    </source>
</evidence>
<dbReference type="PANTHER" id="PTHR14196">
    <property type="entry name" value="ODD-SKIPPED - RELATED"/>
    <property type="match status" value="1"/>
</dbReference>
<dbReference type="Pfam" id="PF13912">
    <property type="entry name" value="zf-C2H2_6"/>
    <property type="match status" value="1"/>
</dbReference>
<dbReference type="PROSITE" id="PS50950">
    <property type="entry name" value="ZF_THAP"/>
    <property type="match status" value="1"/>
</dbReference>
<dbReference type="InterPro" id="IPR013087">
    <property type="entry name" value="Znf_C2H2_type"/>
</dbReference>
<evidence type="ECO:0000256" key="4">
    <source>
        <dbReference type="ARBA" id="ARBA00022833"/>
    </source>
</evidence>
<dbReference type="SMART" id="SM00980">
    <property type="entry name" value="THAP"/>
    <property type="match status" value="1"/>
</dbReference>
<evidence type="ECO:0000259" key="8">
    <source>
        <dbReference type="PROSITE" id="PS50157"/>
    </source>
</evidence>
<dbReference type="SMART" id="SM00692">
    <property type="entry name" value="DM3"/>
    <property type="match status" value="1"/>
</dbReference>
<dbReference type="PANTHER" id="PTHR14196:SF12">
    <property type="entry name" value="ZINC FINGER PROTEIN 208-LIKE"/>
    <property type="match status" value="1"/>
</dbReference>
<feature type="domain" description="C2H2-type" evidence="8">
    <location>
        <begin position="305"/>
        <end position="334"/>
    </location>
</feature>
<feature type="domain" description="C2H2-type" evidence="8">
    <location>
        <begin position="475"/>
        <end position="502"/>
    </location>
</feature>
<gene>
    <name evidence="10" type="ORF">ANN_25796</name>
</gene>
<organism evidence="10 11">
    <name type="scientific">Periplaneta americana</name>
    <name type="common">American cockroach</name>
    <name type="synonym">Blatta americana</name>
    <dbReference type="NCBI Taxonomy" id="6978"/>
    <lineage>
        <taxon>Eukaryota</taxon>
        <taxon>Metazoa</taxon>
        <taxon>Ecdysozoa</taxon>
        <taxon>Arthropoda</taxon>
        <taxon>Hexapoda</taxon>
        <taxon>Insecta</taxon>
        <taxon>Pterygota</taxon>
        <taxon>Neoptera</taxon>
        <taxon>Polyneoptera</taxon>
        <taxon>Dictyoptera</taxon>
        <taxon>Blattodea</taxon>
        <taxon>Blattoidea</taxon>
        <taxon>Blattidae</taxon>
        <taxon>Blattinae</taxon>
        <taxon>Periplaneta</taxon>
    </lineage>
</organism>
<evidence type="ECO:0000256" key="1">
    <source>
        <dbReference type="ARBA" id="ARBA00022723"/>
    </source>
</evidence>
<keyword evidence="3 6" id="KW-0863">Zinc-finger</keyword>
<reference evidence="10 11" key="1">
    <citation type="journal article" date="2022" name="Allergy">
        <title>Genome assembly and annotation of Periplaneta americana reveal a comprehensive cockroach allergen profile.</title>
        <authorList>
            <person name="Wang L."/>
            <person name="Xiong Q."/>
            <person name="Saelim N."/>
            <person name="Wang L."/>
            <person name="Nong W."/>
            <person name="Wan A.T."/>
            <person name="Shi M."/>
            <person name="Liu X."/>
            <person name="Cao Q."/>
            <person name="Hui J.H.L."/>
            <person name="Sookrung N."/>
            <person name="Leung T.F."/>
            <person name="Tungtrongchitr A."/>
            <person name="Tsui S.K.W."/>
        </authorList>
    </citation>
    <scope>NUCLEOTIDE SEQUENCE [LARGE SCALE GENOMIC DNA]</scope>
    <source>
        <strain evidence="10">PWHHKU_190912</strain>
    </source>
</reference>
<name>A0ABQ8S464_PERAM</name>
<dbReference type="SMART" id="SM00355">
    <property type="entry name" value="ZnF_C2H2"/>
    <property type="match status" value="8"/>
</dbReference>
<evidence type="ECO:0000256" key="7">
    <source>
        <dbReference type="PROSITE-ProRule" id="PRU00309"/>
    </source>
</evidence>
<dbReference type="SUPFAM" id="SSF57667">
    <property type="entry name" value="beta-beta-alpha zinc fingers"/>
    <property type="match status" value="4"/>
</dbReference>
<dbReference type="InterPro" id="IPR038441">
    <property type="entry name" value="THAP_Znf_sf"/>
</dbReference>
<accession>A0ABQ8S464</accession>
<keyword evidence="1" id="KW-0479">Metal-binding</keyword>
<feature type="domain" description="C2H2-type" evidence="8">
    <location>
        <begin position="419"/>
        <end position="446"/>
    </location>
</feature>
<comment type="caution">
    <text evidence="10">The sequence shown here is derived from an EMBL/GenBank/DDBJ whole genome shotgun (WGS) entry which is preliminary data.</text>
</comment>
<dbReference type="Gene3D" id="3.30.160.60">
    <property type="entry name" value="Classic Zinc Finger"/>
    <property type="match status" value="8"/>
</dbReference>
<dbReference type="InterPro" id="IPR006612">
    <property type="entry name" value="THAP_Znf"/>
</dbReference>
<dbReference type="Proteomes" id="UP001148838">
    <property type="component" value="Unassembled WGS sequence"/>
</dbReference>
<evidence type="ECO:0000256" key="3">
    <source>
        <dbReference type="ARBA" id="ARBA00022771"/>
    </source>
</evidence>
<dbReference type="Pfam" id="PF05485">
    <property type="entry name" value="THAP"/>
    <property type="match status" value="1"/>
</dbReference>
<feature type="domain" description="C2H2-type" evidence="8">
    <location>
        <begin position="447"/>
        <end position="474"/>
    </location>
</feature>
<feature type="domain" description="C2H2-type" evidence="8">
    <location>
        <begin position="391"/>
        <end position="418"/>
    </location>
</feature>
<feature type="domain" description="C2H2-type" evidence="8">
    <location>
        <begin position="335"/>
        <end position="362"/>
    </location>
</feature>
<feature type="domain" description="C2H2-type" evidence="8">
    <location>
        <begin position="503"/>
        <end position="529"/>
    </location>
</feature>
<dbReference type="Pfam" id="PF00096">
    <property type="entry name" value="zf-C2H2"/>
    <property type="match status" value="7"/>
</dbReference>
<evidence type="ECO:0000313" key="10">
    <source>
        <dbReference type="EMBL" id="KAJ4428803.1"/>
    </source>
</evidence>
<evidence type="ECO:0000259" key="9">
    <source>
        <dbReference type="PROSITE" id="PS50950"/>
    </source>
</evidence>
<keyword evidence="11" id="KW-1185">Reference proteome</keyword>
<dbReference type="Gene3D" id="6.20.210.20">
    <property type="entry name" value="THAP domain"/>
    <property type="match status" value="1"/>
</dbReference>
<keyword evidence="5 7" id="KW-0238">DNA-binding</keyword>